<dbReference type="EMBL" id="AUZZ01004696">
    <property type="protein sequence ID" value="EQD52250.1"/>
    <property type="molecule type" value="Genomic_DNA"/>
</dbReference>
<dbReference type="SUPFAM" id="SSF53098">
    <property type="entry name" value="Ribonuclease H-like"/>
    <property type="match status" value="1"/>
</dbReference>
<dbReference type="Pfam" id="PF04693">
    <property type="entry name" value="DDE_Tnp_2"/>
    <property type="match status" value="1"/>
</dbReference>
<name>T1BDF6_9ZZZZ</name>
<dbReference type="AlphaFoldDB" id="T1BDF6"/>
<reference evidence="1" key="2">
    <citation type="journal article" date="2014" name="ISME J.">
        <title>Microbial stratification in low pH oxic and suboxic macroscopic growths along an acid mine drainage.</title>
        <authorList>
            <person name="Mendez-Garcia C."/>
            <person name="Mesa V."/>
            <person name="Sprenger R.R."/>
            <person name="Richter M."/>
            <person name="Diez M.S."/>
            <person name="Solano J."/>
            <person name="Bargiela R."/>
            <person name="Golyshina O.V."/>
            <person name="Manteca A."/>
            <person name="Ramos J.L."/>
            <person name="Gallego J.R."/>
            <person name="Llorente I."/>
            <person name="Martins Dos Santos V.A."/>
            <person name="Jensen O.N."/>
            <person name="Pelaez A.I."/>
            <person name="Sanchez J."/>
            <person name="Ferrer M."/>
        </authorList>
    </citation>
    <scope>NUCLEOTIDE SEQUENCE</scope>
</reference>
<organism evidence="1">
    <name type="scientific">mine drainage metagenome</name>
    <dbReference type="NCBI Taxonomy" id="410659"/>
    <lineage>
        <taxon>unclassified sequences</taxon>
        <taxon>metagenomes</taxon>
        <taxon>ecological metagenomes</taxon>
    </lineage>
</organism>
<dbReference type="InterPro" id="IPR012337">
    <property type="entry name" value="RNaseH-like_sf"/>
</dbReference>
<reference evidence="1" key="1">
    <citation type="submission" date="2013-08" db="EMBL/GenBank/DDBJ databases">
        <authorList>
            <person name="Mendez C."/>
            <person name="Richter M."/>
            <person name="Ferrer M."/>
            <person name="Sanchez J."/>
        </authorList>
    </citation>
    <scope>NUCLEOTIDE SEQUENCE</scope>
</reference>
<evidence type="ECO:0000313" key="1">
    <source>
        <dbReference type="EMBL" id="EQD52250.1"/>
    </source>
</evidence>
<protein>
    <submittedName>
        <fullName evidence="1">Transposase, ISC1217</fullName>
    </submittedName>
</protein>
<accession>T1BDF6</accession>
<proteinExistence type="predicted"/>
<dbReference type="InterPro" id="IPR006783">
    <property type="entry name" value="Transposase_ISC1217"/>
</dbReference>
<sequence>MTSTVSVAELTNTIGEFADMMSGGMKKTARKHFREYLLGMMIPPEIRRKSISNISSLVSQYDQSTLNRAFHDVNSSILERNYITLLKSIIGKHRVQFIGDDTLLEHPGSRVMENVGWLFDHSTGNNVLAHQPVTSGLYDLETETFYPFLMRLYVKKDGDAGNEGKFRTKLEIMGEIFGIATENFNVTGKVVDSWYSSARFLGVNFTTELKSNRKVSIDHMGKMTRKNRDMFYTMDEILATTFTMFENNTDILGEFPLYNSFNAWLSCGQSVSVVVLYNPENKRKKFLASDYLQGDEIMKAWNNRWSIETFHNDAKDLGLGEYQVRDGKGCLIHGSITIAAYTLLSMMMKASKKLFGKVLKTIGECSRAVKEVLIIKKNYKSRLFSG</sequence>
<comment type="caution">
    <text evidence="1">The sequence shown here is derived from an EMBL/GenBank/DDBJ whole genome shotgun (WGS) entry which is preliminary data.</text>
</comment>
<gene>
    <name evidence="1" type="ORF">B2A_06616</name>
</gene>